<dbReference type="GO" id="GO:0005776">
    <property type="term" value="C:autophagosome"/>
    <property type="evidence" value="ECO:0007669"/>
    <property type="project" value="UniProtKB-SubCell"/>
</dbReference>
<evidence type="ECO:0000256" key="1">
    <source>
        <dbReference type="ARBA" id="ARBA00004419"/>
    </source>
</evidence>
<dbReference type="InterPro" id="IPR056893">
    <property type="entry name" value="UBA_Nbr1_C"/>
</dbReference>
<accession>A0AAD1YTY8</accession>
<feature type="region of interest" description="Disordered" evidence="7">
    <location>
        <begin position="189"/>
        <end position="227"/>
    </location>
</feature>
<dbReference type="Pfam" id="PF24932">
    <property type="entry name" value="UBA_NBR1_C"/>
    <property type="match status" value="2"/>
</dbReference>
<dbReference type="InterPro" id="IPR053793">
    <property type="entry name" value="PB1-like"/>
</dbReference>
<dbReference type="PANTHER" id="PTHR20930:SF0">
    <property type="entry name" value="PROTEIN ILRUN"/>
    <property type="match status" value="1"/>
</dbReference>
<keyword evidence="11" id="KW-1185">Reference proteome</keyword>
<dbReference type="Proteomes" id="UP000834106">
    <property type="component" value="Chromosome 3"/>
</dbReference>
<gene>
    <name evidence="10" type="ORF">FPE_LOCUS4839</name>
</gene>
<evidence type="ECO:0000313" key="10">
    <source>
        <dbReference type="EMBL" id="CAI9757409.1"/>
    </source>
</evidence>
<dbReference type="Gene3D" id="2.60.40.10">
    <property type="entry name" value="Immunoglobulins"/>
    <property type="match status" value="1"/>
</dbReference>
<protein>
    <recommendedName>
        <fullName evidence="12">Protein NBR1 homolog</fullName>
    </recommendedName>
</protein>
<dbReference type="PANTHER" id="PTHR20930">
    <property type="entry name" value="OVARIAN CARCINOMA ANTIGEN CA125-RELATED"/>
    <property type="match status" value="1"/>
</dbReference>
<dbReference type="SUPFAM" id="SSF46934">
    <property type="entry name" value="UBA-like"/>
    <property type="match status" value="1"/>
</dbReference>
<dbReference type="Pfam" id="PF00564">
    <property type="entry name" value="PB1"/>
    <property type="match status" value="1"/>
</dbReference>
<dbReference type="GO" id="GO:0031410">
    <property type="term" value="C:cytoplasmic vesicle"/>
    <property type="evidence" value="ECO:0007669"/>
    <property type="project" value="UniProtKB-KW"/>
</dbReference>
<evidence type="ECO:0000256" key="7">
    <source>
        <dbReference type="SAM" id="MobiDB-lite"/>
    </source>
</evidence>
<organism evidence="10 11">
    <name type="scientific">Fraxinus pennsylvanica</name>
    <dbReference type="NCBI Taxonomy" id="56036"/>
    <lineage>
        <taxon>Eukaryota</taxon>
        <taxon>Viridiplantae</taxon>
        <taxon>Streptophyta</taxon>
        <taxon>Embryophyta</taxon>
        <taxon>Tracheophyta</taxon>
        <taxon>Spermatophyta</taxon>
        <taxon>Magnoliopsida</taxon>
        <taxon>eudicotyledons</taxon>
        <taxon>Gunneridae</taxon>
        <taxon>Pentapetalae</taxon>
        <taxon>asterids</taxon>
        <taxon>lamiids</taxon>
        <taxon>Lamiales</taxon>
        <taxon>Oleaceae</taxon>
        <taxon>Oleeae</taxon>
        <taxon>Fraxinus</taxon>
    </lineage>
</organism>
<dbReference type="CDD" id="cd14319">
    <property type="entry name" value="UBA_NBR1"/>
    <property type="match status" value="2"/>
</dbReference>
<dbReference type="InterPro" id="IPR009060">
    <property type="entry name" value="UBA-like_sf"/>
</dbReference>
<keyword evidence="4" id="KW-0862">Zinc</keyword>
<dbReference type="SUPFAM" id="SSF57850">
    <property type="entry name" value="RING/U-box"/>
    <property type="match status" value="1"/>
</dbReference>
<dbReference type="Pfam" id="PF00569">
    <property type="entry name" value="ZZ"/>
    <property type="match status" value="1"/>
</dbReference>
<feature type="region of interest" description="Disordered" evidence="7">
    <location>
        <begin position="373"/>
        <end position="394"/>
    </location>
</feature>
<dbReference type="PROSITE" id="PS51745">
    <property type="entry name" value="PB1"/>
    <property type="match status" value="1"/>
</dbReference>
<sequence>MEASTVVIKIKYGDTLRRFIAKIIDEGLNFNIEGLRMQIFFLFNFPVDTSLMLTYIDEDGDEVALVDDDDLRDVVRQALNPLRITVKQARSSGNFPPLSRVQTPFQNLNPNISEILKSVPEPLQETVKKLLIELASKVSSSVPGIAELVDHFSDRGLSYLDQLSDSQPGAQRNTQIEVCESITDTEHWNSSMIDPSTSKVLSSVGPNEQPLKNHESSAKYIPQTTPEKNEVKLGTVKGGSVEASSSKAPEAVNAYVGNPCHDSLCESVGVDPKPSVVPVSSLSQEKCFAGTSSADTTEKVCLTPSNYTSDVQKPIKAGLDFLRWKNAKMSAPTIYPAHTPWNYPDGSIKYVFHDGVWMDPSLVSQSPFSAVPVGNDSATPPHSVSQRRSIRQNDGTGNVFHRGVRCDGCGAYPITGPRFKSKVKEDYDLCSICFAEIGNDTDYIRIDCPISYRHPLFKKGLHGLHPRDQADLMSQAIRGCKVKPVIPKFDSRFIQDVNVIDGTVVAPLTPFTKIWRMRNNGTVVWPQRTQLVWIGGDKLNKSLAIELEVPVAGLPVDHELDVAVDFIAPEIPGRYISYWRMACPTGQKFGQRVWVLIHVDASVKEPLHERVRDLNLNFPPPSNGLTSPEIINMDLEPMVEDGHPAPINSNDNMEVSEPMVDVQPSNEHENRFPIDDSLLFGSVAVSNSLPSAPPSVLYPVNDLYEVVPPLPSQAPPLPDVPPPLQNAPLSVSEKNEVEEKLLRELEAMGFKQVNLNREILRKNEYDLQETVDDLCGVSEWDHILEELGEMGFHDTELNKKLLEKNDGSITGVVMDLIAEEQ</sequence>
<feature type="domain" description="PB1" evidence="9">
    <location>
        <begin position="5"/>
        <end position="89"/>
    </location>
</feature>
<dbReference type="SUPFAM" id="SSF54277">
    <property type="entry name" value="CAD &amp; PB1 domains"/>
    <property type="match status" value="1"/>
</dbReference>
<dbReference type="AlphaFoldDB" id="A0AAD1YTY8"/>
<evidence type="ECO:0000259" key="8">
    <source>
        <dbReference type="PROSITE" id="PS50135"/>
    </source>
</evidence>
<dbReference type="InterPro" id="IPR032350">
    <property type="entry name" value="Nbr1_FW"/>
</dbReference>
<dbReference type="Gene3D" id="1.10.8.10">
    <property type="entry name" value="DNA helicase RuvA subunit, C-terminal domain"/>
    <property type="match status" value="2"/>
</dbReference>
<dbReference type="InterPro" id="IPR043145">
    <property type="entry name" value="Znf_ZZ_sf"/>
</dbReference>
<evidence type="ECO:0000256" key="6">
    <source>
        <dbReference type="PROSITE-ProRule" id="PRU00228"/>
    </source>
</evidence>
<dbReference type="PROSITE" id="PS50135">
    <property type="entry name" value="ZF_ZZ_2"/>
    <property type="match status" value="1"/>
</dbReference>
<dbReference type="GO" id="GO:0008270">
    <property type="term" value="F:zinc ion binding"/>
    <property type="evidence" value="ECO:0007669"/>
    <property type="project" value="UniProtKB-KW"/>
</dbReference>
<keyword evidence="2" id="KW-0479">Metal-binding</keyword>
<feature type="domain" description="ZZ-type" evidence="8">
    <location>
        <begin position="401"/>
        <end position="451"/>
    </location>
</feature>
<proteinExistence type="predicted"/>
<evidence type="ECO:0000256" key="3">
    <source>
        <dbReference type="ARBA" id="ARBA00022771"/>
    </source>
</evidence>
<feature type="compositionally biased region" description="Polar residues" evidence="7">
    <location>
        <begin position="376"/>
        <end position="394"/>
    </location>
</feature>
<dbReference type="InterPro" id="IPR000433">
    <property type="entry name" value="Znf_ZZ"/>
</dbReference>
<evidence type="ECO:0000256" key="5">
    <source>
        <dbReference type="ARBA" id="ARBA00023329"/>
    </source>
</evidence>
<evidence type="ECO:0000313" key="11">
    <source>
        <dbReference type="Proteomes" id="UP000834106"/>
    </source>
</evidence>
<reference evidence="10" key="1">
    <citation type="submission" date="2023-05" db="EMBL/GenBank/DDBJ databases">
        <authorList>
            <person name="Huff M."/>
        </authorList>
    </citation>
    <scope>NUCLEOTIDE SEQUENCE</scope>
</reference>
<keyword evidence="5" id="KW-0968">Cytoplasmic vesicle</keyword>
<dbReference type="CDD" id="cd14947">
    <property type="entry name" value="NBR1_like"/>
    <property type="match status" value="1"/>
</dbReference>
<dbReference type="FunFam" id="2.60.40.10:FF:000199">
    <property type="entry name" value="next to BRCA1 gene 1 protein-like"/>
    <property type="match status" value="1"/>
</dbReference>
<comment type="subcellular location">
    <subcellularLocation>
        <location evidence="1">Cytoplasmic vesicle</location>
        <location evidence="1">Autophagosome</location>
    </subcellularLocation>
</comment>
<evidence type="ECO:0000259" key="9">
    <source>
        <dbReference type="PROSITE" id="PS51745"/>
    </source>
</evidence>
<evidence type="ECO:0000256" key="4">
    <source>
        <dbReference type="ARBA" id="ARBA00022833"/>
    </source>
</evidence>
<keyword evidence="3 6" id="KW-0863">Zinc-finger</keyword>
<dbReference type="InterPro" id="IPR000270">
    <property type="entry name" value="PB1_dom"/>
</dbReference>
<evidence type="ECO:0008006" key="12">
    <source>
        <dbReference type="Google" id="ProtNLM"/>
    </source>
</evidence>
<dbReference type="InterPro" id="IPR013783">
    <property type="entry name" value="Ig-like_fold"/>
</dbReference>
<dbReference type="Gene3D" id="3.30.60.90">
    <property type="match status" value="1"/>
</dbReference>
<dbReference type="SMART" id="SM00291">
    <property type="entry name" value="ZnF_ZZ"/>
    <property type="match status" value="1"/>
</dbReference>
<name>A0AAD1YTY8_9LAMI</name>
<evidence type="ECO:0000256" key="2">
    <source>
        <dbReference type="ARBA" id="ARBA00022723"/>
    </source>
</evidence>
<feature type="compositionally biased region" description="Polar residues" evidence="7">
    <location>
        <begin position="189"/>
        <end position="206"/>
    </location>
</feature>
<dbReference type="Gene3D" id="3.10.20.90">
    <property type="entry name" value="Phosphatidylinositol 3-kinase Catalytic Subunit, Chain A, domain 1"/>
    <property type="match status" value="1"/>
</dbReference>
<dbReference type="EMBL" id="OU503038">
    <property type="protein sequence ID" value="CAI9757409.1"/>
    <property type="molecule type" value="Genomic_DNA"/>
</dbReference>
<dbReference type="SMART" id="SM00666">
    <property type="entry name" value="PB1"/>
    <property type="match status" value="1"/>
</dbReference>
<dbReference type="Pfam" id="PF16158">
    <property type="entry name" value="N_BRCA1_IG"/>
    <property type="match status" value="1"/>
</dbReference>